<evidence type="ECO:0000313" key="1">
    <source>
        <dbReference type="EMBL" id="QJA46113.1"/>
    </source>
</evidence>
<gene>
    <name evidence="1" type="ORF">TM448A00317_0015</name>
    <name evidence="2" type="ORF">TM448B00343_0020</name>
</gene>
<evidence type="ECO:0000313" key="2">
    <source>
        <dbReference type="EMBL" id="QJH95014.1"/>
    </source>
</evidence>
<dbReference type="AlphaFoldDB" id="A0A6H1ZDX2"/>
<dbReference type="EMBL" id="MT144611">
    <property type="protein sequence ID" value="QJH95014.1"/>
    <property type="molecule type" value="Genomic_DNA"/>
</dbReference>
<accession>A0A6H1ZDX2</accession>
<reference evidence="1" key="1">
    <citation type="submission" date="2020-03" db="EMBL/GenBank/DDBJ databases">
        <title>The deep terrestrial virosphere.</title>
        <authorList>
            <person name="Holmfeldt K."/>
            <person name="Nilsson E."/>
            <person name="Simone D."/>
            <person name="Lopez-Fernandez M."/>
            <person name="Wu X."/>
            <person name="de Brujin I."/>
            <person name="Lundin D."/>
            <person name="Andersson A."/>
            <person name="Bertilsson S."/>
            <person name="Dopson M."/>
        </authorList>
    </citation>
    <scope>NUCLEOTIDE SEQUENCE</scope>
    <source>
        <strain evidence="1">TM448A00317</strain>
        <strain evidence="2">TM448B00343</strain>
    </source>
</reference>
<organism evidence="1">
    <name type="scientific">viral metagenome</name>
    <dbReference type="NCBI Taxonomy" id="1070528"/>
    <lineage>
        <taxon>unclassified sequences</taxon>
        <taxon>metagenomes</taxon>
        <taxon>organismal metagenomes</taxon>
    </lineage>
</organism>
<protein>
    <submittedName>
        <fullName evidence="1">Uncharacterized protein</fullName>
    </submittedName>
</protein>
<proteinExistence type="predicted"/>
<dbReference type="EMBL" id="MT144003">
    <property type="protein sequence ID" value="QJA46113.1"/>
    <property type="molecule type" value="Genomic_DNA"/>
</dbReference>
<sequence length="232" mass="26760">MGDYREILTDNEVVQSYAYPIEVKIYKDGVQAIPSSSTITVKDPDGTAQVEDAAMSVAVAGTMTYSLSSTYTATLWENAIIEIEYVISSVTHKMVRFFDVVLNKLRCGVIDVDLTKYYPQLGDERWSTQTTYDNQIEEAFRIVKQDIHNRGRRPHMLIDGEQVRELIILKALEIVFFAFFKDQSDEWFSRYEAIAERYKVESGKLIIKYDTDEDGLIDDDEKETMGQIRFVR</sequence>
<name>A0A6H1ZDX2_9ZZZZ</name>